<dbReference type="SUPFAM" id="SSF101898">
    <property type="entry name" value="NHL repeat"/>
    <property type="match status" value="1"/>
</dbReference>
<comment type="caution">
    <text evidence="5">The sequence shown here is derived from an EMBL/GenBank/DDBJ whole genome shotgun (WGS) entry which is preliminary data.</text>
</comment>
<feature type="transmembrane region" description="Helical" evidence="3">
    <location>
        <begin position="21"/>
        <end position="40"/>
    </location>
</feature>
<dbReference type="InterPro" id="IPR003961">
    <property type="entry name" value="FN3_dom"/>
</dbReference>
<keyword evidence="3" id="KW-0472">Membrane</keyword>
<feature type="domain" description="Fibronectin type-III" evidence="4">
    <location>
        <begin position="53"/>
        <end position="146"/>
    </location>
</feature>
<keyword evidence="3" id="KW-0812">Transmembrane</keyword>
<dbReference type="InterPro" id="IPR001258">
    <property type="entry name" value="NHL_repeat"/>
</dbReference>
<evidence type="ECO:0000256" key="2">
    <source>
        <dbReference type="PROSITE-ProRule" id="PRU00504"/>
    </source>
</evidence>
<dbReference type="InterPro" id="IPR013783">
    <property type="entry name" value="Ig-like_fold"/>
</dbReference>
<keyword evidence="3" id="KW-1133">Transmembrane helix</keyword>
<dbReference type="Gene3D" id="2.60.40.10">
    <property type="entry name" value="Immunoglobulins"/>
    <property type="match status" value="1"/>
</dbReference>
<accession>A0ABP7WYY3</accession>
<evidence type="ECO:0000313" key="5">
    <source>
        <dbReference type="EMBL" id="GAA4100094.1"/>
    </source>
</evidence>
<organism evidence="5 6">
    <name type="scientific">Mucilaginibacter panaciglaebae</name>
    <dbReference type="NCBI Taxonomy" id="502331"/>
    <lineage>
        <taxon>Bacteria</taxon>
        <taxon>Pseudomonadati</taxon>
        <taxon>Bacteroidota</taxon>
        <taxon>Sphingobacteriia</taxon>
        <taxon>Sphingobacteriales</taxon>
        <taxon>Sphingobacteriaceae</taxon>
        <taxon>Mucilaginibacter</taxon>
    </lineage>
</organism>
<evidence type="ECO:0000256" key="3">
    <source>
        <dbReference type="SAM" id="Phobius"/>
    </source>
</evidence>
<dbReference type="Gene3D" id="2.120.10.30">
    <property type="entry name" value="TolB, C-terminal domain"/>
    <property type="match status" value="4"/>
</dbReference>
<dbReference type="CDD" id="cd00063">
    <property type="entry name" value="FN3"/>
    <property type="match status" value="1"/>
</dbReference>
<dbReference type="Pfam" id="PF01436">
    <property type="entry name" value="NHL"/>
    <property type="match status" value="3"/>
</dbReference>
<dbReference type="EMBL" id="BAABCV010000009">
    <property type="protein sequence ID" value="GAA4100094.1"/>
    <property type="molecule type" value="Genomic_DNA"/>
</dbReference>
<evidence type="ECO:0000313" key="6">
    <source>
        <dbReference type="Proteomes" id="UP001500841"/>
    </source>
</evidence>
<evidence type="ECO:0000259" key="4">
    <source>
        <dbReference type="PROSITE" id="PS50853"/>
    </source>
</evidence>
<dbReference type="PANTHER" id="PTHR13833:SF71">
    <property type="entry name" value="NHL DOMAIN-CONTAINING PROTEIN"/>
    <property type="match status" value="1"/>
</dbReference>
<evidence type="ECO:0000256" key="1">
    <source>
        <dbReference type="ARBA" id="ARBA00022737"/>
    </source>
</evidence>
<dbReference type="PROSITE" id="PS50853">
    <property type="entry name" value="FN3"/>
    <property type="match status" value="1"/>
</dbReference>
<dbReference type="PANTHER" id="PTHR13833">
    <property type="match status" value="1"/>
</dbReference>
<keyword evidence="1" id="KW-0677">Repeat</keyword>
<reference evidence="6" key="1">
    <citation type="journal article" date="2019" name="Int. J. Syst. Evol. Microbiol.">
        <title>The Global Catalogue of Microorganisms (GCM) 10K type strain sequencing project: providing services to taxonomists for standard genome sequencing and annotation.</title>
        <authorList>
            <consortium name="The Broad Institute Genomics Platform"/>
            <consortium name="The Broad Institute Genome Sequencing Center for Infectious Disease"/>
            <person name="Wu L."/>
            <person name="Ma J."/>
        </authorList>
    </citation>
    <scope>NUCLEOTIDE SEQUENCE [LARGE SCALE GENOMIC DNA]</scope>
    <source>
        <strain evidence="6">JCM 17085</strain>
    </source>
</reference>
<dbReference type="Proteomes" id="UP001500841">
    <property type="component" value="Unassembled WGS sequence"/>
</dbReference>
<gene>
    <name evidence="5" type="ORF">GCM10022392_25680</name>
</gene>
<keyword evidence="6" id="KW-1185">Reference proteome</keyword>
<dbReference type="PROSITE" id="PS51125">
    <property type="entry name" value="NHL"/>
    <property type="match status" value="1"/>
</dbReference>
<feature type="repeat" description="NHL" evidence="2">
    <location>
        <begin position="348"/>
        <end position="378"/>
    </location>
</feature>
<proteinExistence type="predicted"/>
<name>A0ABP7WYY3_9SPHI</name>
<dbReference type="SUPFAM" id="SSF63829">
    <property type="entry name" value="Calcium-dependent phosphotriesterase"/>
    <property type="match status" value="1"/>
</dbReference>
<protein>
    <recommendedName>
        <fullName evidence="4">Fibronectin type-III domain-containing protein</fullName>
    </recommendedName>
</protein>
<dbReference type="InterPro" id="IPR011042">
    <property type="entry name" value="6-blade_b-propeller_TolB-like"/>
</dbReference>
<sequence>MPGSRIGRTDVTQNITHMKKTLQGSFLIFLFIAAIATITGCSKDKATLAVPTVEINPIVRGLTSTTITVAGRGTAANIINENGICFSPANKTPTIADIKVTDTVGGRWEVNLTGLNPGSTYYFRAYATNDAGTGYSDVLTITMPSNNAVPTGTVVTFAGSVSGTGGYAEGTGTGALFNGPQNITYNPLNSLLYVSDTYNNAIRTITTGGATATINVSPIGYADGALSAASFYGPRGMSFDAQGNAYVADLGNNIIRKISTTGTVSTIAGNTISGYVNGDAAKAEFYNPTATVVDPSGNVYVADRTNNLIRKITSSGIVSKFVGYEAKGGYSQITVPGYLDGDASTAIFNYPVALAMDNAGNIYVADYKNKAIRKVTAAGNVTTYAGGLNYPDLIGNPSSLAIDAQGNMFIVDSNGRILEITNQKVLYVLAGASGTTGLQDGVGAAARFSNPQSIAIDGQGNLYVADYNNNVIRKVTVAVQ</sequence>